<evidence type="ECO:0000313" key="2">
    <source>
        <dbReference type="EMBL" id="OHA90172.1"/>
    </source>
</evidence>
<dbReference type="Proteomes" id="UP000177746">
    <property type="component" value="Unassembled WGS sequence"/>
</dbReference>
<sequence>MNNFIKNILLLVVVVILSYFTAGYFGSLYNNLVPYYGSSFFSVPKESALLFNGFIFAYLFFFILIFQLFNKRNKWIFVLLLPVIILLVIDWIHIYLPIILALIALGLAILLRKIFKIK</sequence>
<keyword evidence="1" id="KW-0812">Transmembrane</keyword>
<gene>
    <name evidence="2" type="ORF">A2665_01150</name>
</gene>
<protein>
    <submittedName>
        <fullName evidence="2">Uncharacterized protein</fullName>
    </submittedName>
</protein>
<evidence type="ECO:0000313" key="3">
    <source>
        <dbReference type="Proteomes" id="UP000177746"/>
    </source>
</evidence>
<feature type="transmembrane region" description="Helical" evidence="1">
    <location>
        <begin position="49"/>
        <end position="68"/>
    </location>
</feature>
<dbReference type="EMBL" id="MHVI01000034">
    <property type="protein sequence ID" value="OHA90172.1"/>
    <property type="molecule type" value="Genomic_DNA"/>
</dbReference>
<keyword evidence="1" id="KW-1133">Transmembrane helix</keyword>
<feature type="transmembrane region" description="Helical" evidence="1">
    <location>
        <begin position="75"/>
        <end position="92"/>
    </location>
</feature>
<evidence type="ECO:0000256" key="1">
    <source>
        <dbReference type="SAM" id="Phobius"/>
    </source>
</evidence>
<accession>A0A1G2SZ87</accession>
<dbReference type="AlphaFoldDB" id="A0A1G2SZ87"/>
<keyword evidence="1" id="KW-0472">Membrane</keyword>
<feature type="transmembrane region" description="Helical" evidence="1">
    <location>
        <begin position="98"/>
        <end position="115"/>
    </location>
</feature>
<name>A0A1G2SZ87_9BACT</name>
<proteinExistence type="predicted"/>
<organism evidence="2 3">
    <name type="scientific">Candidatus Zambryskibacteria bacterium RIFCSPHIGHO2_01_FULL_46_30</name>
    <dbReference type="NCBI Taxonomy" id="1802739"/>
    <lineage>
        <taxon>Bacteria</taxon>
        <taxon>Candidatus Zambryskiibacteriota</taxon>
    </lineage>
</organism>
<feature type="transmembrane region" description="Helical" evidence="1">
    <location>
        <begin position="7"/>
        <end position="29"/>
    </location>
</feature>
<comment type="caution">
    <text evidence="2">The sequence shown here is derived from an EMBL/GenBank/DDBJ whole genome shotgun (WGS) entry which is preliminary data.</text>
</comment>
<reference evidence="2 3" key="1">
    <citation type="journal article" date="2016" name="Nat. Commun.">
        <title>Thousands of microbial genomes shed light on interconnected biogeochemical processes in an aquifer system.</title>
        <authorList>
            <person name="Anantharaman K."/>
            <person name="Brown C.T."/>
            <person name="Hug L.A."/>
            <person name="Sharon I."/>
            <person name="Castelle C.J."/>
            <person name="Probst A.J."/>
            <person name="Thomas B.C."/>
            <person name="Singh A."/>
            <person name="Wilkins M.J."/>
            <person name="Karaoz U."/>
            <person name="Brodie E.L."/>
            <person name="Williams K.H."/>
            <person name="Hubbard S.S."/>
            <person name="Banfield J.F."/>
        </authorList>
    </citation>
    <scope>NUCLEOTIDE SEQUENCE [LARGE SCALE GENOMIC DNA]</scope>
</reference>